<dbReference type="Proteomes" id="UP000234275">
    <property type="component" value="Unassembled WGS sequence"/>
</dbReference>
<comment type="caution">
    <text evidence="4">The sequence shown here is derived from an EMBL/GenBank/DDBJ whole genome shotgun (WGS) entry which is preliminary data.</text>
</comment>
<dbReference type="STRING" id="1392250.A0A2I2G5I1"/>
<feature type="domain" description="AB hydrolase-1" evidence="3">
    <location>
        <begin position="55"/>
        <end position="145"/>
    </location>
</feature>
<proteinExistence type="inferred from homology"/>
<dbReference type="PIRSF" id="PIRSF000443">
    <property type="entry name" value="Homoser_Ac_trans"/>
    <property type="match status" value="1"/>
</dbReference>
<dbReference type="InterPro" id="IPR029058">
    <property type="entry name" value="AB_hydrolase_fold"/>
</dbReference>
<evidence type="ECO:0000256" key="2">
    <source>
        <dbReference type="PIRSR" id="PIRSR000443-1"/>
    </source>
</evidence>
<dbReference type="RefSeq" id="XP_024703438.1">
    <property type="nucleotide sequence ID" value="XM_024846858.1"/>
</dbReference>
<name>A0A2I2G5I1_9EURO</name>
<keyword evidence="5" id="KW-1185">Reference proteome</keyword>
<gene>
    <name evidence="4" type="ORF">P170DRAFT_410792</name>
</gene>
<dbReference type="SUPFAM" id="SSF53474">
    <property type="entry name" value="alpha/beta-Hydrolases"/>
    <property type="match status" value="1"/>
</dbReference>
<sequence length="371" mass="41232">MTQPDYEVFQLGDWELQSGEKIVNAHLAYKTFGDPKSPAIVYPTWFSGLLSDNYWLVGEDKALNPQTYFIVIPALFGNGQSTSPSNYPGPRPFPTVSFYDNVRAQHALVTQHLRIGHLRAVIGWSMGAAQSYQWATQYPDMMDLVVPFCGSARTALHNQVFLEGEKSALLAAKHVQSAGSGKGGVLGSNQTLTAWSDNERQIGLKAFARGYAGWGFSQTFYRQKLYETVLGFQGLEDFLQNFWEDWALSKDPDNLLTMLQTWQNGDVSQQAPYDGDLEKALASIRAKCLVMPAKTDLYFPPEDSEYEVACMKPGIGTLRVIPSIWGHWAGGPGDSKADVKWIDEQLRDFLGANKQDASVEKIVQAGKDLKI</sequence>
<dbReference type="Gene3D" id="3.40.50.1820">
    <property type="entry name" value="alpha/beta hydrolase"/>
    <property type="match status" value="1"/>
</dbReference>
<dbReference type="NCBIfam" id="NF005757">
    <property type="entry name" value="PRK07581.1"/>
    <property type="match status" value="1"/>
</dbReference>
<dbReference type="PANTHER" id="PTHR32268">
    <property type="entry name" value="HOMOSERINE O-ACETYLTRANSFERASE"/>
    <property type="match status" value="1"/>
</dbReference>
<feature type="active site" evidence="2">
    <location>
        <position position="296"/>
    </location>
</feature>
<organism evidence="4 5">
    <name type="scientific">Aspergillus steynii IBT 23096</name>
    <dbReference type="NCBI Taxonomy" id="1392250"/>
    <lineage>
        <taxon>Eukaryota</taxon>
        <taxon>Fungi</taxon>
        <taxon>Dikarya</taxon>
        <taxon>Ascomycota</taxon>
        <taxon>Pezizomycotina</taxon>
        <taxon>Eurotiomycetes</taxon>
        <taxon>Eurotiomycetidae</taxon>
        <taxon>Eurotiales</taxon>
        <taxon>Aspergillaceae</taxon>
        <taxon>Aspergillus</taxon>
        <taxon>Aspergillus subgen. Circumdati</taxon>
    </lineage>
</organism>
<reference evidence="4 5" key="1">
    <citation type="submission" date="2016-12" db="EMBL/GenBank/DDBJ databases">
        <title>The genomes of Aspergillus section Nigri reveals drivers in fungal speciation.</title>
        <authorList>
            <consortium name="DOE Joint Genome Institute"/>
            <person name="Vesth T.C."/>
            <person name="Nybo J."/>
            <person name="Theobald S."/>
            <person name="Brandl J."/>
            <person name="Frisvad J.C."/>
            <person name="Nielsen K.F."/>
            <person name="Lyhne E.K."/>
            <person name="Kogle M.E."/>
            <person name="Kuo A."/>
            <person name="Riley R."/>
            <person name="Clum A."/>
            <person name="Nolan M."/>
            <person name="Lipzen A."/>
            <person name="Salamov A."/>
            <person name="Henrissat B."/>
            <person name="Wiebenga A."/>
            <person name="De Vries R.P."/>
            <person name="Grigoriev I.V."/>
            <person name="Mortensen U.H."/>
            <person name="Andersen M.R."/>
            <person name="Baker S.E."/>
        </authorList>
    </citation>
    <scope>NUCLEOTIDE SEQUENCE [LARGE SCALE GENOMIC DNA]</scope>
    <source>
        <strain evidence="4 5">IBT 23096</strain>
    </source>
</reference>
<dbReference type="InterPro" id="IPR000073">
    <property type="entry name" value="AB_hydrolase_1"/>
</dbReference>
<evidence type="ECO:0000313" key="5">
    <source>
        <dbReference type="Proteomes" id="UP000234275"/>
    </source>
</evidence>
<evidence type="ECO:0000256" key="1">
    <source>
        <dbReference type="ARBA" id="ARBA00006886"/>
    </source>
</evidence>
<feature type="active site" description="Nucleophile" evidence="2">
    <location>
        <position position="125"/>
    </location>
</feature>
<dbReference type="Pfam" id="PF00561">
    <property type="entry name" value="Abhydrolase_1"/>
    <property type="match status" value="1"/>
</dbReference>
<protein>
    <submittedName>
        <fullName evidence="4">Homoserine acetyltransferase</fullName>
    </submittedName>
</protein>
<keyword evidence="4" id="KW-0808">Transferase</keyword>
<dbReference type="GO" id="GO:0016747">
    <property type="term" value="F:acyltransferase activity, transferring groups other than amino-acyl groups"/>
    <property type="evidence" value="ECO:0007669"/>
    <property type="project" value="InterPro"/>
</dbReference>
<dbReference type="OrthoDB" id="9972683at2759"/>
<dbReference type="EMBL" id="MSFO01000005">
    <property type="protein sequence ID" value="PLB48136.1"/>
    <property type="molecule type" value="Genomic_DNA"/>
</dbReference>
<dbReference type="AlphaFoldDB" id="A0A2I2G5I1"/>
<evidence type="ECO:0000259" key="3">
    <source>
        <dbReference type="Pfam" id="PF00561"/>
    </source>
</evidence>
<feature type="active site" evidence="2">
    <location>
        <position position="327"/>
    </location>
</feature>
<evidence type="ECO:0000313" key="4">
    <source>
        <dbReference type="EMBL" id="PLB48136.1"/>
    </source>
</evidence>
<dbReference type="VEuPathDB" id="FungiDB:P170DRAFT_410792"/>
<accession>A0A2I2G5I1</accession>
<dbReference type="GeneID" id="36554557"/>
<dbReference type="InterPro" id="IPR008220">
    <property type="entry name" value="HAT_MetX-like"/>
</dbReference>
<dbReference type="PANTHER" id="PTHR32268:SF15">
    <property type="entry name" value="HOMOSERINE ACETYLTRANSFERASE FAMILY PROTEIN (AFU_ORTHOLOGUE AFUA_1G15350)"/>
    <property type="match status" value="1"/>
</dbReference>
<comment type="similarity">
    <text evidence="1">Belongs to the AB hydrolase superfamily. MetX family.</text>
</comment>